<evidence type="ECO:0000313" key="2">
    <source>
        <dbReference type="Proteomes" id="UP001420932"/>
    </source>
</evidence>
<dbReference type="AlphaFoldDB" id="A0AAP0I3F9"/>
<dbReference type="Proteomes" id="UP001420932">
    <property type="component" value="Unassembled WGS sequence"/>
</dbReference>
<reference evidence="1 2" key="1">
    <citation type="submission" date="2024-01" db="EMBL/GenBank/DDBJ databases">
        <title>Genome assemblies of Stephania.</title>
        <authorList>
            <person name="Yang L."/>
        </authorList>
    </citation>
    <scope>NUCLEOTIDE SEQUENCE [LARGE SCALE GENOMIC DNA]</scope>
    <source>
        <strain evidence="1">YNDBR</strain>
        <tissue evidence="1">Leaf</tissue>
    </source>
</reference>
<protein>
    <submittedName>
        <fullName evidence="1">Uncharacterized protein</fullName>
    </submittedName>
</protein>
<organism evidence="1 2">
    <name type="scientific">Stephania yunnanensis</name>
    <dbReference type="NCBI Taxonomy" id="152371"/>
    <lineage>
        <taxon>Eukaryota</taxon>
        <taxon>Viridiplantae</taxon>
        <taxon>Streptophyta</taxon>
        <taxon>Embryophyta</taxon>
        <taxon>Tracheophyta</taxon>
        <taxon>Spermatophyta</taxon>
        <taxon>Magnoliopsida</taxon>
        <taxon>Ranunculales</taxon>
        <taxon>Menispermaceae</taxon>
        <taxon>Menispermoideae</taxon>
        <taxon>Cissampelideae</taxon>
        <taxon>Stephania</taxon>
    </lineage>
</organism>
<sequence length="54" mass="6403">MNEKSRSVNERGIVFLSVKQVWRVIRKLERSEREDEWASRKFKVMIGGTCQFAS</sequence>
<keyword evidence="2" id="KW-1185">Reference proteome</keyword>
<accession>A0AAP0I3F9</accession>
<name>A0AAP0I3F9_9MAGN</name>
<proteinExistence type="predicted"/>
<comment type="caution">
    <text evidence="1">The sequence shown here is derived from an EMBL/GenBank/DDBJ whole genome shotgun (WGS) entry which is preliminary data.</text>
</comment>
<gene>
    <name evidence="1" type="ORF">Syun_023652</name>
</gene>
<evidence type="ECO:0000313" key="1">
    <source>
        <dbReference type="EMBL" id="KAK9107641.1"/>
    </source>
</evidence>
<dbReference type="EMBL" id="JBBNAF010000010">
    <property type="protein sequence ID" value="KAK9107641.1"/>
    <property type="molecule type" value="Genomic_DNA"/>
</dbReference>